<evidence type="ECO:0000256" key="1">
    <source>
        <dbReference type="SAM" id="Phobius"/>
    </source>
</evidence>
<dbReference type="EMBL" id="FWXV01000007">
    <property type="protein sequence ID" value="SMD22012.1"/>
    <property type="molecule type" value="Genomic_DNA"/>
</dbReference>
<gene>
    <name evidence="2" type="ORF">SAMN05661093_07262</name>
</gene>
<evidence type="ECO:0000313" key="2">
    <source>
        <dbReference type="EMBL" id="SMD22012.1"/>
    </source>
</evidence>
<keyword evidence="3" id="KW-1185">Reference proteome</keyword>
<sequence length="108" mass="11705">METALALSGPAAVLLLIIVGSWELIRKRRGKQSGTPLAETYVNEFTAIFYGSKRIQLEHRDSVAIMREEDAQGAPPSGVDLVKGTVVLPVRWSERSGNPAEPGRSESS</sequence>
<protein>
    <submittedName>
        <fullName evidence="2">Uncharacterized protein</fullName>
    </submittedName>
</protein>
<reference evidence="2 3" key="1">
    <citation type="submission" date="2017-04" db="EMBL/GenBank/DDBJ databases">
        <authorList>
            <person name="Afonso C.L."/>
            <person name="Miller P.J."/>
            <person name="Scott M.A."/>
            <person name="Spackman E."/>
            <person name="Goraichik I."/>
            <person name="Dimitrov K.M."/>
            <person name="Suarez D.L."/>
            <person name="Swayne D.E."/>
        </authorList>
    </citation>
    <scope>NUCLEOTIDE SEQUENCE [LARGE SCALE GENOMIC DNA]</scope>
    <source>
        <strain evidence="2 3">DSM 43828</strain>
    </source>
</reference>
<keyword evidence="1" id="KW-0472">Membrane</keyword>
<evidence type="ECO:0000313" key="3">
    <source>
        <dbReference type="Proteomes" id="UP000192674"/>
    </source>
</evidence>
<accession>A0A1W2FK08</accession>
<keyword evidence="1" id="KW-1133">Transmembrane helix</keyword>
<name>A0A1W2FK08_KIBAR</name>
<dbReference type="Proteomes" id="UP000192674">
    <property type="component" value="Unassembled WGS sequence"/>
</dbReference>
<organism evidence="2 3">
    <name type="scientific">Kibdelosporangium aridum</name>
    <dbReference type="NCBI Taxonomy" id="2030"/>
    <lineage>
        <taxon>Bacteria</taxon>
        <taxon>Bacillati</taxon>
        <taxon>Actinomycetota</taxon>
        <taxon>Actinomycetes</taxon>
        <taxon>Pseudonocardiales</taxon>
        <taxon>Pseudonocardiaceae</taxon>
        <taxon>Kibdelosporangium</taxon>
    </lineage>
</organism>
<feature type="transmembrane region" description="Helical" evidence="1">
    <location>
        <begin position="6"/>
        <end position="25"/>
    </location>
</feature>
<proteinExistence type="predicted"/>
<dbReference type="RefSeq" id="WP_235039042.1">
    <property type="nucleotide sequence ID" value="NZ_FWXV01000007.1"/>
</dbReference>
<dbReference type="Pfam" id="PF19690">
    <property type="entry name" value="DUF6191"/>
    <property type="match status" value="1"/>
</dbReference>
<dbReference type="InterPro" id="IPR045684">
    <property type="entry name" value="DUF6191"/>
</dbReference>
<keyword evidence="1" id="KW-0812">Transmembrane</keyword>
<dbReference type="AlphaFoldDB" id="A0A1W2FK08"/>